<dbReference type="STRING" id="2060906.A0A0H1BI83"/>
<gene>
    <name evidence="2" type="ORF">EMPG_09942</name>
</gene>
<evidence type="ECO:0000313" key="3">
    <source>
        <dbReference type="Proteomes" id="UP000053573"/>
    </source>
</evidence>
<sequence>MLEDRLRSLLTRRRQQSYEQLPDEADVRESEDGNSYSDSGRGHELDDCTASPFSWLEYSILFWMGVNMLWAWYVL</sequence>
<proteinExistence type="predicted"/>
<organism evidence="2 3">
    <name type="scientific">Blastomyces silverae</name>
    <dbReference type="NCBI Taxonomy" id="2060906"/>
    <lineage>
        <taxon>Eukaryota</taxon>
        <taxon>Fungi</taxon>
        <taxon>Dikarya</taxon>
        <taxon>Ascomycota</taxon>
        <taxon>Pezizomycotina</taxon>
        <taxon>Eurotiomycetes</taxon>
        <taxon>Eurotiomycetidae</taxon>
        <taxon>Onygenales</taxon>
        <taxon>Ajellomycetaceae</taxon>
        <taxon>Blastomyces</taxon>
    </lineage>
</organism>
<dbReference type="Proteomes" id="UP000053573">
    <property type="component" value="Unassembled WGS sequence"/>
</dbReference>
<dbReference type="AlphaFoldDB" id="A0A0H1BI83"/>
<feature type="region of interest" description="Disordered" evidence="1">
    <location>
        <begin position="1"/>
        <end position="46"/>
    </location>
</feature>
<name>A0A0H1BI83_9EURO</name>
<dbReference type="OrthoDB" id="46396at2759"/>
<evidence type="ECO:0000313" key="2">
    <source>
        <dbReference type="EMBL" id="KLJ08856.1"/>
    </source>
</evidence>
<protein>
    <submittedName>
        <fullName evidence="2">Uncharacterized protein</fullName>
    </submittedName>
</protein>
<keyword evidence="3" id="KW-1185">Reference proteome</keyword>
<accession>A0A0H1BI83</accession>
<dbReference type="EMBL" id="LDEV01002502">
    <property type="protein sequence ID" value="KLJ08856.1"/>
    <property type="molecule type" value="Genomic_DNA"/>
</dbReference>
<reference evidence="3" key="1">
    <citation type="journal article" date="2015" name="PLoS Genet.">
        <title>The dynamic genome and transcriptome of the human fungal pathogen Blastomyces and close relative Emmonsia.</title>
        <authorList>
            <person name="Munoz J.F."/>
            <person name="Gauthier G.M."/>
            <person name="Desjardins C.A."/>
            <person name="Gallo J.E."/>
            <person name="Holder J."/>
            <person name="Sullivan T.D."/>
            <person name="Marty A.J."/>
            <person name="Carmen J.C."/>
            <person name="Chen Z."/>
            <person name="Ding L."/>
            <person name="Gujja S."/>
            <person name="Magrini V."/>
            <person name="Misas E."/>
            <person name="Mitreva M."/>
            <person name="Priest M."/>
            <person name="Saif S."/>
            <person name="Whiston E.A."/>
            <person name="Young S."/>
            <person name="Zeng Q."/>
            <person name="Goldman W.E."/>
            <person name="Mardis E.R."/>
            <person name="Taylor J.W."/>
            <person name="McEwen J.G."/>
            <person name="Clay O.K."/>
            <person name="Klein B.S."/>
            <person name="Cuomo C.A."/>
        </authorList>
    </citation>
    <scope>NUCLEOTIDE SEQUENCE [LARGE SCALE GENOMIC DNA]</scope>
    <source>
        <strain evidence="3">UAMH 139</strain>
    </source>
</reference>
<evidence type="ECO:0000256" key="1">
    <source>
        <dbReference type="SAM" id="MobiDB-lite"/>
    </source>
</evidence>
<comment type="caution">
    <text evidence="2">The sequence shown here is derived from an EMBL/GenBank/DDBJ whole genome shotgun (WGS) entry which is preliminary data.</text>
</comment>